<dbReference type="AlphaFoldDB" id="A0A433DMS9"/>
<comment type="caution">
    <text evidence="1">The sequence shown here is derived from an EMBL/GenBank/DDBJ whole genome shotgun (WGS) entry which is preliminary data.</text>
</comment>
<protein>
    <submittedName>
        <fullName evidence="1">Uncharacterized protein</fullName>
    </submittedName>
</protein>
<gene>
    <name evidence="1" type="ORF">BC936DRAFT_137733</name>
</gene>
<dbReference type="Proteomes" id="UP000268093">
    <property type="component" value="Unassembled WGS sequence"/>
</dbReference>
<proteinExistence type="predicted"/>
<dbReference type="EMBL" id="RBNI01000119">
    <property type="protein sequence ID" value="RUP52198.1"/>
    <property type="molecule type" value="Genomic_DNA"/>
</dbReference>
<sequence length="128" mass="15005">MEFSFVRRTLTEDDNNTNDFEVDANTDEVDPSSDILSIHRIVQMVIRETMERQECQWWLERIIAALDEEIVSTDYHDPRIRKANEVHLPHVRHVVAQMKNPDQMATDYLVHLISLLIKTTGYLIKNGN</sequence>
<organism evidence="1 2">
    <name type="scientific">Jimgerdemannia flammicorona</name>
    <dbReference type="NCBI Taxonomy" id="994334"/>
    <lineage>
        <taxon>Eukaryota</taxon>
        <taxon>Fungi</taxon>
        <taxon>Fungi incertae sedis</taxon>
        <taxon>Mucoromycota</taxon>
        <taxon>Mucoromycotina</taxon>
        <taxon>Endogonomycetes</taxon>
        <taxon>Endogonales</taxon>
        <taxon>Endogonaceae</taxon>
        <taxon>Jimgerdemannia</taxon>
    </lineage>
</organism>
<name>A0A433DMS9_9FUNG</name>
<keyword evidence="2" id="KW-1185">Reference proteome</keyword>
<evidence type="ECO:0000313" key="1">
    <source>
        <dbReference type="EMBL" id="RUP52198.1"/>
    </source>
</evidence>
<reference evidence="1 2" key="1">
    <citation type="journal article" date="2018" name="New Phytol.">
        <title>Phylogenomics of Endogonaceae and evolution of mycorrhizas within Mucoromycota.</title>
        <authorList>
            <person name="Chang Y."/>
            <person name="Desiro A."/>
            <person name="Na H."/>
            <person name="Sandor L."/>
            <person name="Lipzen A."/>
            <person name="Clum A."/>
            <person name="Barry K."/>
            <person name="Grigoriev I.V."/>
            <person name="Martin F.M."/>
            <person name="Stajich J.E."/>
            <person name="Smith M.E."/>
            <person name="Bonito G."/>
            <person name="Spatafora J.W."/>
        </authorList>
    </citation>
    <scope>NUCLEOTIDE SEQUENCE [LARGE SCALE GENOMIC DNA]</scope>
    <source>
        <strain evidence="1 2">GMNB39</strain>
    </source>
</reference>
<evidence type="ECO:0000313" key="2">
    <source>
        <dbReference type="Proteomes" id="UP000268093"/>
    </source>
</evidence>
<accession>A0A433DMS9</accession>
<dbReference type="OrthoDB" id="20872at2759"/>